<sequence length="13" mass="1504">MRTCFVYLAAIDT</sequence>
<organism evidence="1">
    <name type="scientific">Anguilla anguilla</name>
    <name type="common">European freshwater eel</name>
    <name type="synonym">Muraena anguilla</name>
    <dbReference type="NCBI Taxonomy" id="7936"/>
    <lineage>
        <taxon>Eukaryota</taxon>
        <taxon>Metazoa</taxon>
        <taxon>Chordata</taxon>
        <taxon>Craniata</taxon>
        <taxon>Vertebrata</taxon>
        <taxon>Euteleostomi</taxon>
        <taxon>Actinopterygii</taxon>
        <taxon>Neopterygii</taxon>
        <taxon>Teleostei</taxon>
        <taxon>Anguilliformes</taxon>
        <taxon>Anguillidae</taxon>
        <taxon>Anguilla</taxon>
    </lineage>
</organism>
<dbReference type="EMBL" id="GBXM01096192">
    <property type="protein sequence ID" value="JAH12385.1"/>
    <property type="molecule type" value="Transcribed_RNA"/>
</dbReference>
<protein>
    <submittedName>
        <fullName evidence="1">Uncharacterized protein</fullName>
    </submittedName>
</protein>
<reference evidence="1" key="1">
    <citation type="submission" date="2014-11" db="EMBL/GenBank/DDBJ databases">
        <authorList>
            <person name="Amaro Gonzalez C."/>
        </authorList>
    </citation>
    <scope>NUCLEOTIDE SEQUENCE</scope>
</reference>
<evidence type="ECO:0000313" key="1">
    <source>
        <dbReference type="EMBL" id="JAH12385.1"/>
    </source>
</evidence>
<name>A0A0E9Q7T1_ANGAN</name>
<accession>A0A0E9Q7T1</accession>
<proteinExistence type="predicted"/>
<reference evidence="1" key="2">
    <citation type="journal article" date="2015" name="Fish Shellfish Immunol.">
        <title>Early steps in the European eel (Anguilla anguilla)-Vibrio vulnificus interaction in the gills: Role of the RtxA13 toxin.</title>
        <authorList>
            <person name="Callol A."/>
            <person name="Pajuelo D."/>
            <person name="Ebbesson L."/>
            <person name="Teles M."/>
            <person name="MacKenzie S."/>
            <person name="Amaro C."/>
        </authorList>
    </citation>
    <scope>NUCLEOTIDE SEQUENCE</scope>
</reference>